<dbReference type="AlphaFoldDB" id="A0A4V3C422"/>
<dbReference type="EMBL" id="SNWM01000001">
    <property type="protein sequence ID" value="TDO24218.1"/>
    <property type="molecule type" value="Genomic_DNA"/>
</dbReference>
<name>A0A4V3C422_9SPHI</name>
<evidence type="ECO:0000313" key="4">
    <source>
        <dbReference type="Proteomes" id="UP000295499"/>
    </source>
</evidence>
<keyword evidence="1" id="KW-0732">Signal</keyword>
<feature type="chain" id="PRO_5020215198" evidence="1">
    <location>
        <begin position="27"/>
        <end position="543"/>
    </location>
</feature>
<reference evidence="3 4" key="1">
    <citation type="submission" date="2019-03" db="EMBL/GenBank/DDBJ databases">
        <title>Genomic Encyclopedia of Archaeal and Bacterial Type Strains, Phase II (KMG-II): from individual species to whole genera.</title>
        <authorList>
            <person name="Goeker M."/>
        </authorList>
    </citation>
    <scope>NUCLEOTIDE SEQUENCE [LARGE SCALE GENOMIC DNA]</scope>
    <source>
        <strain evidence="3 4">DSM 19034</strain>
    </source>
</reference>
<evidence type="ECO:0000256" key="1">
    <source>
        <dbReference type="SAM" id="SignalP"/>
    </source>
</evidence>
<dbReference type="PROSITE" id="PS51257">
    <property type="entry name" value="PROKAR_LIPOPROTEIN"/>
    <property type="match status" value="1"/>
</dbReference>
<accession>A0A4V3C422</accession>
<gene>
    <name evidence="3" type="ORF">CLV32_0507</name>
</gene>
<evidence type="ECO:0000259" key="2">
    <source>
        <dbReference type="Pfam" id="PF16318"/>
    </source>
</evidence>
<feature type="domain" description="DUF4957" evidence="2">
    <location>
        <begin position="262"/>
        <end position="397"/>
    </location>
</feature>
<dbReference type="Proteomes" id="UP000295499">
    <property type="component" value="Unassembled WGS sequence"/>
</dbReference>
<comment type="caution">
    <text evidence="3">The sequence shown here is derived from an EMBL/GenBank/DDBJ whole genome shotgun (WGS) entry which is preliminary data.</text>
</comment>
<dbReference type="Pfam" id="PF16318">
    <property type="entry name" value="DUF4957"/>
    <property type="match status" value="1"/>
</dbReference>
<dbReference type="InterPro" id="IPR011050">
    <property type="entry name" value="Pectin_lyase_fold/virulence"/>
</dbReference>
<protein>
    <submittedName>
        <fullName evidence="3">Uncharacterized protein DUF4957</fullName>
    </submittedName>
</protein>
<sequence>MRTYKISFPALALLFGLLLTFFSACKKDDPNEGLEPQRLFKVSGVSVRTDQTTAKVTWTKPVLSSNLKLSYMTEFSQDSTFKSTEFSIKVDTIGVIVTDAKVSVRKKYWVRIKALATETQPESQWITSVGGFSISGEQLFLPVRDAEVLETQVTLRWKPTTGLDKITMTATGAAEASYTISASEATTGVKVITGLTGGLEYSTEIYQAGRSKGILNIKTPAPVVYSVILNPGDDITAAINNAANNAVIGLRPGTYSAGTNTFNLVSKTITLKSTSGNPADTKVNYREFTLKGTGAGIILDGLELDGTASGALYFINLTGVLADAEPAVFTQVNINNCTIHDAQTSLMRANRGDYKMDQIVVKNSLVYNIGSNLSYICFHLDKLQFTTMNITKSTFYNFGQALITASTVVPIPPTINIDYSTFNNFGSNARYVLLDANANPIKFNVTNSIIANTPRSAGSVNGVAIRASGAGSTIVFSNNNTFNFTNGSGATLTLPTTNTSQANNQSIALGWTLTTTNFTLPAASPLRTASNSGSPIGDPRWTY</sequence>
<dbReference type="OrthoDB" id="691503at2"/>
<dbReference type="RefSeq" id="WP_133552014.1">
    <property type="nucleotide sequence ID" value="NZ_SNWM01000001.1"/>
</dbReference>
<organism evidence="3 4">
    <name type="scientific">Pedobacter duraquae</name>
    <dbReference type="NCBI Taxonomy" id="425511"/>
    <lineage>
        <taxon>Bacteria</taxon>
        <taxon>Pseudomonadati</taxon>
        <taxon>Bacteroidota</taxon>
        <taxon>Sphingobacteriia</taxon>
        <taxon>Sphingobacteriales</taxon>
        <taxon>Sphingobacteriaceae</taxon>
        <taxon>Pedobacter</taxon>
    </lineage>
</organism>
<proteinExistence type="predicted"/>
<dbReference type="InterPro" id="IPR032530">
    <property type="entry name" value="DUF4957"/>
</dbReference>
<dbReference type="SUPFAM" id="SSF51126">
    <property type="entry name" value="Pectin lyase-like"/>
    <property type="match status" value="1"/>
</dbReference>
<keyword evidence="4" id="KW-1185">Reference proteome</keyword>
<evidence type="ECO:0000313" key="3">
    <source>
        <dbReference type="EMBL" id="TDO24218.1"/>
    </source>
</evidence>
<feature type="signal peptide" evidence="1">
    <location>
        <begin position="1"/>
        <end position="26"/>
    </location>
</feature>